<evidence type="ECO:0000313" key="2">
    <source>
        <dbReference type="Proteomes" id="UP000789342"/>
    </source>
</evidence>
<comment type="caution">
    <text evidence="1">The sequence shown here is derived from an EMBL/GenBank/DDBJ whole genome shotgun (WGS) entry which is preliminary data.</text>
</comment>
<dbReference type="AlphaFoldDB" id="A0A9N9G5B1"/>
<proteinExistence type="predicted"/>
<dbReference type="Proteomes" id="UP000789342">
    <property type="component" value="Unassembled WGS sequence"/>
</dbReference>
<organism evidence="1 2">
    <name type="scientific">Acaulospora morrowiae</name>
    <dbReference type="NCBI Taxonomy" id="94023"/>
    <lineage>
        <taxon>Eukaryota</taxon>
        <taxon>Fungi</taxon>
        <taxon>Fungi incertae sedis</taxon>
        <taxon>Mucoromycota</taxon>
        <taxon>Glomeromycotina</taxon>
        <taxon>Glomeromycetes</taxon>
        <taxon>Diversisporales</taxon>
        <taxon>Acaulosporaceae</taxon>
        <taxon>Acaulospora</taxon>
    </lineage>
</organism>
<keyword evidence="2" id="KW-1185">Reference proteome</keyword>
<reference evidence="1" key="1">
    <citation type="submission" date="2021-06" db="EMBL/GenBank/DDBJ databases">
        <authorList>
            <person name="Kallberg Y."/>
            <person name="Tangrot J."/>
            <person name="Rosling A."/>
        </authorList>
    </citation>
    <scope>NUCLEOTIDE SEQUENCE</scope>
    <source>
        <strain evidence="1">CL551</strain>
    </source>
</reference>
<dbReference type="EMBL" id="CAJVPV010004731">
    <property type="protein sequence ID" value="CAG8578204.1"/>
    <property type="molecule type" value="Genomic_DNA"/>
</dbReference>
<sequence>MPYREKSDQEKITDNSDIEVETYEEDVNGCTPLDINILGLISLTGQICPAEPSLDLCITLLGECLEGDPTNELEFTVNLIVISGSITFYLNEGCLEIGFNLQTPWGFEYDGSAQICF</sequence>
<protein>
    <submittedName>
        <fullName evidence="1">5938_t:CDS:1</fullName>
    </submittedName>
</protein>
<accession>A0A9N9G5B1</accession>
<evidence type="ECO:0000313" key="1">
    <source>
        <dbReference type="EMBL" id="CAG8578204.1"/>
    </source>
</evidence>
<gene>
    <name evidence="1" type="ORF">AMORRO_LOCUS6787</name>
</gene>
<name>A0A9N9G5B1_9GLOM</name>